<keyword evidence="4" id="KW-0862">Zinc</keyword>
<dbReference type="PROSITE" id="PS50194">
    <property type="entry name" value="FILAMIN_REPEAT"/>
    <property type="match status" value="1"/>
</dbReference>
<dbReference type="InterPro" id="IPR001841">
    <property type="entry name" value="Znf_RING"/>
</dbReference>
<evidence type="ECO:0000256" key="1">
    <source>
        <dbReference type="ARBA" id="ARBA00022723"/>
    </source>
</evidence>
<organism evidence="9 10">
    <name type="scientific">Crassostrea virginica</name>
    <name type="common">Eastern oyster</name>
    <dbReference type="NCBI Taxonomy" id="6565"/>
    <lineage>
        <taxon>Eukaryota</taxon>
        <taxon>Metazoa</taxon>
        <taxon>Spiralia</taxon>
        <taxon>Lophotrochozoa</taxon>
        <taxon>Mollusca</taxon>
        <taxon>Bivalvia</taxon>
        <taxon>Autobranchia</taxon>
        <taxon>Pteriomorphia</taxon>
        <taxon>Ostreida</taxon>
        <taxon>Ostreoidea</taxon>
        <taxon>Ostreidae</taxon>
        <taxon>Crassostrea</taxon>
    </lineage>
</organism>
<dbReference type="PROSITE" id="PS00518">
    <property type="entry name" value="ZF_RING_1"/>
    <property type="match status" value="1"/>
</dbReference>
<dbReference type="InterPro" id="IPR013083">
    <property type="entry name" value="Znf_RING/FYVE/PHD"/>
</dbReference>
<evidence type="ECO:0000259" key="8">
    <source>
        <dbReference type="PROSITE" id="PS50119"/>
    </source>
</evidence>
<keyword evidence="2" id="KW-0677">Repeat</keyword>
<dbReference type="PROSITE" id="PS50119">
    <property type="entry name" value="ZF_BBOX"/>
    <property type="match status" value="1"/>
</dbReference>
<dbReference type="GeneID" id="111122575"/>
<sequence>MDLSSSSVYVPVMTHSPRVSSKASMRPQIEHVRQKFLECGTCMNEYNSTDKKPRVLPCLHSFCDQCIKVLRTRDVIKCTSCEETNDIPGGDTNNIPVDECREYLVNYTKVQSKSGPIICEECDTKKAATNRCRECAQFLCLDCTDAHKRTKITKMHGMVSIENLKEATLEEYQHTHTCKVPGHDDQPFAFFCHSKSCDKPVCALCAVKDHQESKGHEIRNIDDVYIENKRAIEVLISDVKHRQLSTDDTLTCIEEINTKIDTLQTSVSEEIDSVFDKCQKIVDRRRNELKNKLHTIVKAKKTRLQQQTETLGRHKSKMDDAVELAGSVSTYSTASECLNMKDVIKQRLIDLIERPFDTTPHDNADIKFQKSSLVDEFQEFLNDCGKVWSTSAYVPNTHVETNDVIINEEEVVMIIRLFNVDGKQQTEGQVDIKVEVTDPEGKATPAHVEDHTQTEGCYKALLLGRKLGKHNGHVYVLGDDVNPDGFSFYVITGRMHSGATFNKDRIASVASSTTDGGSRTVTPGVDLVLGDIICPEFVFDSSISHASMEVSDDAKYMKAKPLKRPHVGNYSAKESGRLVNYRGTMANIPLFKTGLFYFELAIQYKVNKLIRQNMIFEMALARLDVVDKHYSVDCFPYAWAVSARGCHVCGKVCLQTWHNGQLLTHNALSPRTPSPPGTHVRLRYGFLLDTVKRHWIVVDVKSNKIIFHFKNLVVSELSEPLWPLFGIYNPEYVSVVFQLITGSDVNSIPEAATDALAI</sequence>
<feature type="domain" description="B box-type" evidence="8">
    <location>
        <begin position="114"/>
        <end position="161"/>
    </location>
</feature>
<evidence type="ECO:0000256" key="3">
    <source>
        <dbReference type="ARBA" id="ARBA00022771"/>
    </source>
</evidence>
<dbReference type="OrthoDB" id="6127283at2759"/>
<feature type="domain" description="RING-type" evidence="7">
    <location>
        <begin position="39"/>
        <end position="82"/>
    </location>
</feature>
<evidence type="ECO:0000256" key="2">
    <source>
        <dbReference type="ARBA" id="ARBA00022737"/>
    </source>
</evidence>
<dbReference type="Gene3D" id="3.30.160.60">
    <property type="entry name" value="Classic Zinc Finger"/>
    <property type="match status" value="1"/>
</dbReference>
<reference evidence="9" key="1">
    <citation type="submission" date="2024-06" db="UniProtKB">
        <authorList>
            <consortium name="RefSeq"/>
        </authorList>
    </citation>
    <scope>NUCLEOTIDE SEQUENCE [LARGE SCALE GENOMIC DNA]</scope>
</reference>
<dbReference type="InterPro" id="IPR000315">
    <property type="entry name" value="Znf_B-box"/>
</dbReference>
<dbReference type="PANTHER" id="PTHR25462">
    <property type="entry name" value="BONUS, ISOFORM C-RELATED"/>
    <property type="match status" value="1"/>
</dbReference>
<evidence type="ECO:0000256" key="4">
    <source>
        <dbReference type="ARBA" id="ARBA00022833"/>
    </source>
</evidence>
<dbReference type="SMART" id="SM00184">
    <property type="entry name" value="RING"/>
    <property type="match status" value="1"/>
</dbReference>
<dbReference type="RefSeq" id="XP_022320075.1">
    <property type="nucleotide sequence ID" value="XM_022464367.1"/>
</dbReference>
<evidence type="ECO:0000259" key="7">
    <source>
        <dbReference type="PROSITE" id="PS50089"/>
    </source>
</evidence>
<evidence type="ECO:0000256" key="5">
    <source>
        <dbReference type="PROSITE-ProRule" id="PRU00024"/>
    </source>
</evidence>
<accession>A0A8B8CWR2</accession>
<feature type="repeat" description="Filamin" evidence="6">
    <location>
        <begin position="418"/>
        <end position="490"/>
    </location>
</feature>
<dbReference type="CDD" id="cd19757">
    <property type="entry name" value="Bbox1"/>
    <property type="match status" value="1"/>
</dbReference>
<keyword evidence="9" id="KW-1185">Reference proteome</keyword>
<dbReference type="InterPro" id="IPR017907">
    <property type="entry name" value="Znf_RING_CS"/>
</dbReference>
<dbReference type="SMART" id="SM00336">
    <property type="entry name" value="BBOX"/>
    <property type="match status" value="2"/>
</dbReference>
<evidence type="ECO:0000313" key="9">
    <source>
        <dbReference type="Proteomes" id="UP000694844"/>
    </source>
</evidence>
<reference evidence="10" key="2">
    <citation type="submission" date="2025-08" db="UniProtKB">
        <authorList>
            <consortium name="RefSeq"/>
        </authorList>
    </citation>
    <scope>IDENTIFICATION</scope>
    <source>
        <tissue evidence="10">Whole sample</tissue>
    </source>
</reference>
<keyword evidence="1" id="KW-0479">Metal-binding</keyword>
<keyword evidence="3 5" id="KW-0863">Zinc-finger</keyword>
<dbReference type="Proteomes" id="UP000694844">
    <property type="component" value="Chromosome 1"/>
</dbReference>
<dbReference type="GO" id="GO:0008270">
    <property type="term" value="F:zinc ion binding"/>
    <property type="evidence" value="ECO:0007669"/>
    <property type="project" value="UniProtKB-KW"/>
</dbReference>
<gene>
    <name evidence="10" type="primary">LOC111122575</name>
</gene>
<evidence type="ECO:0000256" key="6">
    <source>
        <dbReference type="PROSITE-ProRule" id="PRU00087"/>
    </source>
</evidence>
<dbReference type="PROSITE" id="PS50089">
    <property type="entry name" value="ZF_RING_2"/>
    <property type="match status" value="1"/>
</dbReference>
<dbReference type="KEGG" id="cvn:111122575"/>
<evidence type="ECO:0000313" key="10">
    <source>
        <dbReference type="RefSeq" id="XP_022320075.1"/>
    </source>
</evidence>
<dbReference type="PANTHER" id="PTHR25462:SF301">
    <property type="entry name" value="E3 UBIQUITIN-PROTEIN LIGASE TRIM56-LIKE"/>
    <property type="match status" value="1"/>
</dbReference>
<dbReference type="SUPFAM" id="SSF57845">
    <property type="entry name" value="B-box zinc-binding domain"/>
    <property type="match status" value="1"/>
</dbReference>
<protein>
    <submittedName>
        <fullName evidence="10">Tripartite motif-containing protein 45-like</fullName>
    </submittedName>
</protein>
<dbReference type="AlphaFoldDB" id="A0A8B8CWR2"/>
<name>A0A8B8CWR2_CRAVI</name>
<dbReference type="InterPro" id="IPR047153">
    <property type="entry name" value="TRIM45/56/19-like"/>
</dbReference>
<dbReference type="Gene3D" id="3.30.40.10">
    <property type="entry name" value="Zinc/RING finger domain, C3HC4 (zinc finger)"/>
    <property type="match status" value="1"/>
</dbReference>
<dbReference type="InterPro" id="IPR017868">
    <property type="entry name" value="Filamin/ABP280_repeat-like"/>
</dbReference>
<dbReference type="SUPFAM" id="SSF57850">
    <property type="entry name" value="RING/U-box"/>
    <property type="match status" value="1"/>
</dbReference>
<proteinExistence type="predicted"/>